<dbReference type="InterPro" id="IPR013083">
    <property type="entry name" value="Znf_RING/FYVE/PHD"/>
</dbReference>
<dbReference type="AlphaFoldDB" id="A0A1Y1VGL4"/>
<dbReference type="Gene3D" id="2.60.200.20">
    <property type="match status" value="1"/>
</dbReference>
<evidence type="ECO:0000256" key="1">
    <source>
        <dbReference type="ARBA" id="ARBA00022679"/>
    </source>
</evidence>
<gene>
    <name evidence="10" type="ORF">BCR36DRAFT_581506</name>
</gene>
<evidence type="ECO:0000256" key="3">
    <source>
        <dbReference type="ARBA" id="ARBA00022771"/>
    </source>
</evidence>
<dbReference type="GO" id="GO:0061630">
    <property type="term" value="F:ubiquitin protein ligase activity"/>
    <property type="evidence" value="ECO:0007669"/>
    <property type="project" value="TreeGrafter"/>
</dbReference>
<evidence type="ECO:0000313" key="10">
    <source>
        <dbReference type="EMBL" id="ORX55499.1"/>
    </source>
</evidence>
<comment type="caution">
    <text evidence="10">The sequence shown here is derived from an EMBL/GenBank/DDBJ whole genome shotgun (WGS) entry which is preliminary data.</text>
</comment>
<keyword evidence="1" id="KW-0808">Transferase</keyword>
<evidence type="ECO:0000259" key="9">
    <source>
        <dbReference type="PROSITE" id="PS50089"/>
    </source>
</evidence>
<dbReference type="STRING" id="1754191.A0A1Y1VGL4"/>
<organism evidence="10 11">
    <name type="scientific">Piromyces finnis</name>
    <dbReference type="NCBI Taxonomy" id="1754191"/>
    <lineage>
        <taxon>Eukaryota</taxon>
        <taxon>Fungi</taxon>
        <taxon>Fungi incertae sedis</taxon>
        <taxon>Chytridiomycota</taxon>
        <taxon>Chytridiomycota incertae sedis</taxon>
        <taxon>Neocallimastigomycetes</taxon>
        <taxon>Neocallimastigales</taxon>
        <taxon>Neocallimastigaceae</taxon>
        <taxon>Piromyces</taxon>
    </lineage>
</organism>
<dbReference type="Pfam" id="PF00498">
    <property type="entry name" value="FHA"/>
    <property type="match status" value="1"/>
</dbReference>
<protein>
    <recommendedName>
        <fullName evidence="12">SMAD/FHA domain-containing protein</fullName>
    </recommendedName>
</protein>
<keyword evidence="4" id="KW-0833">Ubl conjugation pathway</keyword>
<dbReference type="Proteomes" id="UP000193719">
    <property type="component" value="Unassembled WGS sequence"/>
</dbReference>
<evidence type="ECO:0000256" key="5">
    <source>
        <dbReference type="ARBA" id="ARBA00022833"/>
    </source>
</evidence>
<evidence type="ECO:0000313" key="11">
    <source>
        <dbReference type="Proteomes" id="UP000193719"/>
    </source>
</evidence>
<dbReference type="GO" id="GO:0016567">
    <property type="term" value="P:protein ubiquitination"/>
    <property type="evidence" value="ECO:0007669"/>
    <property type="project" value="TreeGrafter"/>
</dbReference>
<feature type="region of interest" description="Disordered" evidence="7">
    <location>
        <begin position="263"/>
        <end position="343"/>
    </location>
</feature>
<feature type="region of interest" description="Disordered" evidence="7">
    <location>
        <begin position="447"/>
        <end position="484"/>
    </location>
</feature>
<dbReference type="Gene3D" id="3.30.40.10">
    <property type="entry name" value="Zinc/RING finger domain, C3HC4 (zinc finger)"/>
    <property type="match status" value="1"/>
</dbReference>
<dbReference type="PROSITE" id="PS50089">
    <property type="entry name" value="ZF_RING_2"/>
    <property type="match status" value="1"/>
</dbReference>
<feature type="domain" description="FHA" evidence="8">
    <location>
        <begin position="49"/>
        <end position="105"/>
    </location>
</feature>
<reference evidence="10 11" key="2">
    <citation type="submission" date="2016-08" db="EMBL/GenBank/DDBJ databases">
        <title>Pervasive Adenine N6-methylation of Active Genes in Fungi.</title>
        <authorList>
            <consortium name="DOE Joint Genome Institute"/>
            <person name="Mondo S.J."/>
            <person name="Dannebaum R.O."/>
            <person name="Kuo R.C."/>
            <person name="Labutti K."/>
            <person name="Haridas S."/>
            <person name="Kuo A."/>
            <person name="Salamov A."/>
            <person name="Ahrendt S.R."/>
            <person name="Lipzen A."/>
            <person name="Sullivan W."/>
            <person name="Andreopoulos W.B."/>
            <person name="Clum A."/>
            <person name="Lindquist E."/>
            <person name="Daum C."/>
            <person name="Ramamoorthy G.K."/>
            <person name="Gryganskyi A."/>
            <person name="Culley D."/>
            <person name="Magnuson J.K."/>
            <person name="James T.Y."/>
            <person name="O'Malley M.A."/>
            <person name="Stajich J.E."/>
            <person name="Spatafora J.W."/>
            <person name="Visel A."/>
            <person name="Grigoriev I.V."/>
        </authorList>
    </citation>
    <scope>NUCLEOTIDE SEQUENCE [LARGE SCALE GENOMIC DNA]</scope>
    <source>
        <strain evidence="11">finn</strain>
    </source>
</reference>
<feature type="compositionally biased region" description="Basic and acidic residues" evidence="7">
    <location>
        <begin position="271"/>
        <end position="304"/>
    </location>
</feature>
<dbReference type="PANTHER" id="PTHR15067:SF7">
    <property type="entry name" value="E3 UBIQUITIN-PROTEIN LIGASE DMA1-RELATED"/>
    <property type="match status" value="1"/>
</dbReference>
<dbReference type="GO" id="GO:0005829">
    <property type="term" value="C:cytosol"/>
    <property type="evidence" value="ECO:0007669"/>
    <property type="project" value="TreeGrafter"/>
</dbReference>
<dbReference type="InterPro" id="IPR001841">
    <property type="entry name" value="Znf_RING"/>
</dbReference>
<feature type="region of interest" description="Disordered" evidence="7">
    <location>
        <begin position="403"/>
        <end position="431"/>
    </location>
</feature>
<dbReference type="OrthoDB" id="687730at2759"/>
<feature type="compositionally biased region" description="Polar residues" evidence="7">
    <location>
        <begin position="469"/>
        <end position="484"/>
    </location>
</feature>
<dbReference type="SMART" id="SM00240">
    <property type="entry name" value="FHA"/>
    <property type="match status" value="1"/>
</dbReference>
<dbReference type="InterPro" id="IPR008984">
    <property type="entry name" value="SMAD_FHA_dom_sf"/>
</dbReference>
<dbReference type="SUPFAM" id="SSF49879">
    <property type="entry name" value="SMAD/FHA domain"/>
    <property type="match status" value="1"/>
</dbReference>
<reference evidence="10 11" key="1">
    <citation type="submission" date="2016-08" db="EMBL/GenBank/DDBJ databases">
        <title>Genomes of anaerobic fungi encode conserved fungal cellulosomes for biomass hydrolysis.</title>
        <authorList>
            <consortium name="DOE Joint Genome Institute"/>
            <person name="Haitjema C.H."/>
            <person name="Gilmore S.P."/>
            <person name="Henske J.K."/>
            <person name="Solomon K.V."/>
            <person name="De Groot R."/>
            <person name="Kuo A."/>
            <person name="Mondo S.J."/>
            <person name="Salamov A.A."/>
            <person name="Labutti K."/>
            <person name="Zhao Z."/>
            <person name="Chiniquy J."/>
            <person name="Barry K."/>
            <person name="Brewer H.M."/>
            <person name="Purvine S.O."/>
            <person name="Wright A.T."/>
            <person name="Boxma B."/>
            <person name="Van Alen T."/>
            <person name="Hackstein J.H."/>
            <person name="Baker S.E."/>
            <person name="Grigoriev I.V."/>
            <person name="O'Malley M.A."/>
        </authorList>
    </citation>
    <scope>NUCLEOTIDE SEQUENCE [LARGE SCALE GENOMIC DNA]</scope>
    <source>
        <strain evidence="11">finn</strain>
    </source>
</reference>
<proteinExistence type="predicted"/>
<dbReference type="EMBL" id="MCFH01000009">
    <property type="protein sequence ID" value="ORX55499.1"/>
    <property type="molecule type" value="Genomic_DNA"/>
</dbReference>
<dbReference type="GO" id="GO:0032153">
    <property type="term" value="C:cell division site"/>
    <property type="evidence" value="ECO:0007669"/>
    <property type="project" value="TreeGrafter"/>
</dbReference>
<dbReference type="PANTHER" id="PTHR15067">
    <property type="entry name" value="E3 UBIQUITIN-PROTEIN LIGASE RNF8"/>
    <property type="match status" value="1"/>
</dbReference>
<accession>A0A1Y1VGL4</accession>
<keyword evidence="2" id="KW-0479">Metal-binding</keyword>
<dbReference type="GO" id="GO:0000151">
    <property type="term" value="C:ubiquitin ligase complex"/>
    <property type="evidence" value="ECO:0007669"/>
    <property type="project" value="TreeGrafter"/>
</dbReference>
<evidence type="ECO:0000256" key="2">
    <source>
        <dbReference type="ARBA" id="ARBA00022723"/>
    </source>
</evidence>
<feature type="compositionally biased region" description="Low complexity" evidence="7">
    <location>
        <begin position="447"/>
        <end position="460"/>
    </location>
</feature>
<dbReference type="Pfam" id="PF17123">
    <property type="entry name" value="zf-RING_11"/>
    <property type="match status" value="1"/>
</dbReference>
<evidence type="ECO:0008006" key="12">
    <source>
        <dbReference type="Google" id="ProtNLM"/>
    </source>
</evidence>
<keyword evidence="3 6" id="KW-0863">Zinc-finger</keyword>
<feature type="domain" description="RING-type" evidence="9">
    <location>
        <begin position="188"/>
        <end position="231"/>
    </location>
</feature>
<evidence type="ECO:0000256" key="7">
    <source>
        <dbReference type="SAM" id="MobiDB-lite"/>
    </source>
</evidence>
<dbReference type="InterPro" id="IPR000253">
    <property type="entry name" value="FHA_dom"/>
</dbReference>
<dbReference type="PROSITE" id="PS50006">
    <property type="entry name" value="FHA_DOMAIN"/>
    <property type="match status" value="1"/>
</dbReference>
<evidence type="ECO:0000256" key="6">
    <source>
        <dbReference type="PROSITE-ProRule" id="PRU00175"/>
    </source>
</evidence>
<evidence type="ECO:0000256" key="4">
    <source>
        <dbReference type="ARBA" id="ARBA00022786"/>
    </source>
</evidence>
<sequence length="484" mass="54662">MEEEHNCENHEMNDNSLSIIIYPYTDPIHDSPALNFPVVRKTMVDGKILKFGRKANKENVSDEYFVPFQSKVVSRNHAEIWYKDGQLYFRDIGSSSGTFLNKLRLSPSGKESRPYPLRSGDVIQLGIDYHGKKEDIYRCIMMKIIIQGKEANIKRVANIARLNNAIKELISAASPNTKAEDQCSSVECCICLNTLAPYQALFLAPCTHCFHYKCVHPLIGGGIMFLCPLCRQVANLEATVSTDNLFEMGEDLALNSKDSLNNLDSECNSNDNEKEKEDSSPIKEKDESIKSIKEQEIKDSESFKKEKRKNSISSQVDENKSSDEDKEENTNNNKEEKLLNTPKQEKINENELCNSPLISINESSSSFPNKNKDIASPSISKKIIRKGTFKNLITTTFRRKRSNSTHVTTIYESNENSFKNKNNRSTGNMIRDTDVNDIQDLNNSNIKLQNKNVNNNNGSISDDDLATANPANMLNNTSNNNKFP</sequence>
<dbReference type="GO" id="GO:0006511">
    <property type="term" value="P:ubiquitin-dependent protein catabolic process"/>
    <property type="evidence" value="ECO:0007669"/>
    <property type="project" value="TreeGrafter"/>
</dbReference>
<name>A0A1Y1VGL4_9FUNG</name>
<dbReference type="SMART" id="SM00184">
    <property type="entry name" value="RING"/>
    <property type="match status" value="1"/>
</dbReference>
<dbReference type="GO" id="GO:0008270">
    <property type="term" value="F:zinc ion binding"/>
    <property type="evidence" value="ECO:0007669"/>
    <property type="project" value="UniProtKB-KW"/>
</dbReference>
<keyword evidence="5" id="KW-0862">Zinc</keyword>
<keyword evidence="11" id="KW-1185">Reference proteome</keyword>
<evidence type="ECO:0000259" key="8">
    <source>
        <dbReference type="PROSITE" id="PS50006"/>
    </source>
</evidence>
<feature type="compositionally biased region" description="Basic and acidic residues" evidence="7">
    <location>
        <begin position="333"/>
        <end position="343"/>
    </location>
</feature>
<dbReference type="SUPFAM" id="SSF57850">
    <property type="entry name" value="RING/U-box"/>
    <property type="match status" value="1"/>
</dbReference>